<name>A0A399SZV0_9BACT</name>
<gene>
    <name evidence="2" type="ORF">D1614_12320</name>
</gene>
<feature type="signal peptide" evidence="1">
    <location>
        <begin position="1"/>
        <end position="19"/>
    </location>
</feature>
<feature type="chain" id="PRO_5017430747" evidence="1">
    <location>
        <begin position="20"/>
        <end position="163"/>
    </location>
</feature>
<keyword evidence="1" id="KW-0732">Signal</keyword>
<dbReference type="Pfam" id="PF15418">
    <property type="entry name" value="DUF4625"/>
    <property type="match status" value="1"/>
</dbReference>
<organism evidence="2 3">
    <name type="scientific">Maribellus luteus</name>
    <dbReference type="NCBI Taxonomy" id="2305463"/>
    <lineage>
        <taxon>Bacteria</taxon>
        <taxon>Pseudomonadati</taxon>
        <taxon>Bacteroidota</taxon>
        <taxon>Bacteroidia</taxon>
        <taxon>Marinilabiliales</taxon>
        <taxon>Prolixibacteraceae</taxon>
        <taxon>Maribellus</taxon>
    </lineage>
</organism>
<dbReference type="EMBL" id="QWGR01000006">
    <property type="protein sequence ID" value="RIJ47905.1"/>
    <property type="molecule type" value="Genomic_DNA"/>
</dbReference>
<evidence type="ECO:0000313" key="2">
    <source>
        <dbReference type="EMBL" id="RIJ47905.1"/>
    </source>
</evidence>
<dbReference type="PROSITE" id="PS51257">
    <property type="entry name" value="PROKAR_LIPOPROTEIN"/>
    <property type="match status" value="1"/>
</dbReference>
<accession>A0A399SZV0</accession>
<evidence type="ECO:0000313" key="3">
    <source>
        <dbReference type="Proteomes" id="UP000265926"/>
    </source>
</evidence>
<proteinExistence type="predicted"/>
<evidence type="ECO:0000256" key="1">
    <source>
        <dbReference type="SAM" id="SignalP"/>
    </source>
</evidence>
<comment type="caution">
    <text evidence="2">The sequence shown here is derived from an EMBL/GenBank/DDBJ whole genome shotgun (WGS) entry which is preliminary data.</text>
</comment>
<dbReference type="RefSeq" id="WP_119438251.1">
    <property type="nucleotide sequence ID" value="NZ_QWGR01000006.1"/>
</dbReference>
<sequence length="163" mass="18353">MKTQSKILLLLMLAITAFACSETDDKDDQKPVISMSGTEVFPNNCDTLYFGEAFTFRIHFSDNQELGSFSIAMHNNFDHHSHSTEVTECVFGPVKTPVNAFTFIEDYPIPEGTKEYEVNMSVEIPLGEGTIPFDEGDYHFFISLTDKAGWSTQKGLSIKILHR</sequence>
<reference evidence="2 3" key="1">
    <citation type="submission" date="2018-08" db="EMBL/GenBank/DDBJ databases">
        <title>Pallidiluteibacterium maritimus gen. nov., sp. nov., isolated from coastal sediment.</title>
        <authorList>
            <person name="Zhou L.Y."/>
        </authorList>
    </citation>
    <scope>NUCLEOTIDE SEQUENCE [LARGE SCALE GENOMIC DNA]</scope>
    <source>
        <strain evidence="2 3">XSD2</strain>
    </source>
</reference>
<keyword evidence="3" id="KW-1185">Reference proteome</keyword>
<dbReference type="InterPro" id="IPR027829">
    <property type="entry name" value="DUF4625"/>
</dbReference>
<dbReference type="Proteomes" id="UP000265926">
    <property type="component" value="Unassembled WGS sequence"/>
</dbReference>
<protein>
    <submittedName>
        <fullName evidence="2">DUF4625 domain-containing protein</fullName>
    </submittedName>
</protein>
<dbReference type="AlphaFoldDB" id="A0A399SZV0"/>
<dbReference type="Gene3D" id="2.60.40.4140">
    <property type="match status" value="1"/>
</dbReference>
<dbReference type="OrthoDB" id="670730at2"/>